<protein>
    <submittedName>
        <fullName evidence="4">Sporulation membrane protein YtrI</fullName>
    </submittedName>
</protein>
<sequence>MRIPPYYKHPGWQRLFAGFVIGALFGWGFFLYEFGAIHEKLIIDLKKQQLTIEAQQETIEMLRSEEKKLNEENEKKLTIQEILVYFTNEEKIRLSELTLHELRQQIENELKGIKNSDIESVVTNKELMIKTIENKEFLVGEHLYHVKVEQIYMYTTLELHLKILPKNR</sequence>
<feature type="coiled-coil region" evidence="1">
    <location>
        <begin position="45"/>
        <end position="75"/>
    </location>
</feature>
<keyword evidence="2" id="KW-0812">Transmembrane</keyword>
<keyword evidence="2" id="KW-0472">Membrane</keyword>
<accession>A0ABW0YN83</accession>
<gene>
    <name evidence="4" type="primary">ytrI</name>
    <name evidence="4" type="ORF">ACFPU1_08235</name>
</gene>
<organism evidence="4 5">
    <name type="scientific">Thalassorhabdus alkalitolerans</name>
    <dbReference type="NCBI Taxonomy" id="2282697"/>
    <lineage>
        <taxon>Bacteria</taxon>
        <taxon>Bacillati</taxon>
        <taxon>Bacillota</taxon>
        <taxon>Bacilli</taxon>
        <taxon>Bacillales</taxon>
        <taxon>Bacillaceae</taxon>
        <taxon>Thalassorhabdus</taxon>
    </lineage>
</organism>
<evidence type="ECO:0000256" key="2">
    <source>
        <dbReference type="SAM" id="Phobius"/>
    </source>
</evidence>
<comment type="caution">
    <text evidence="4">The sequence shown here is derived from an EMBL/GenBank/DDBJ whole genome shotgun (WGS) entry which is preliminary data.</text>
</comment>
<proteinExistence type="predicted"/>
<keyword evidence="5" id="KW-1185">Reference proteome</keyword>
<reference evidence="5" key="1">
    <citation type="journal article" date="2019" name="Int. J. Syst. Evol. Microbiol.">
        <title>The Global Catalogue of Microorganisms (GCM) 10K type strain sequencing project: providing services to taxonomists for standard genome sequencing and annotation.</title>
        <authorList>
            <consortium name="The Broad Institute Genomics Platform"/>
            <consortium name="The Broad Institute Genome Sequencing Center for Infectious Disease"/>
            <person name="Wu L."/>
            <person name="Ma J."/>
        </authorList>
    </citation>
    <scope>NUCLEOTIDE SEQUENCE [LARGE SCALE GENOMIC DNA]</scope>
    <source>
        <strain evidence="5">CECT 7184</strain>
    </source>
</reference>
<evidence type="ECO:0000313" key="4">
    <source>
        <dbReference type="EMBL" id="MFC5712767.1"/>
    </source>
</evidence>
<keyword evidence="2" id="KW-1133">Transmembrane helix</keyword>
<dbReference type="NCBIfam" id="NF041479">
    <property type="entry name" value="spor_membprot_YtrI"/>
    <property type="match status" value="1"/>
</dbReference>
<evidence type="ECO:0000259" key="3">
    <source>
        <dbReference type="Pfam" id="PF26347"/>
    </source>
</evidence>
<name>A0ABW0YN83_9BACI</name>
<dbReference type="Proteomes" id="UP001596142">
    <property type="component" value="Unassembled WGS sequence"/>
</dbReference>
<evidence type="ECO:0000313" key="5">
    <source>
        <dbReference type="Proteomes" id="UP001596142"/>
    </source>
</evidence>
<feature type="transmembrane region" description="Helical" evidence="2">
    <location>
        <begin position="12"/>
        <end position="32"/>
    </location>
</feature>
<dbReference type="Pfam" id="PF26347">
    <property type="entry name" value="YtrI_sporulation"/>
    <property type="match status" value="1"/>
</dbReference>
<dbReference type="EMBL" id="JBHSOZ010000003">
    <property type="protein sequence ID" value="MFC5712767.1"/>
    <property type="molecule type" value="Genomic_DNA"/>
</dbReference>
<feature type="domain" description="Sporulation membrane protein YtrI C-terminal" evidence="3">
    <location>
        <begin position="80"/>
        <end position="163"/>
    </location>
</feature>
<evidence type="ECO:0000256" key="1">
    <source>
        <dbReference type="SAM" id="Coils"/>
    </source>
</evidence>
<dbReference type="InterPro" id="IPR058620">
    <property type="entry name" value="YtrI_C"/>
</dbReference>
<dbReference type="InterPro" id="IPR048198">
    <property type="entry name" value="YtrI"/>
</dbReference>
<dbReference type="RefSeq" id="WP_385940009.1">
    <property type="nucleotide sequence ID" value="NZ_JBHSOZ010000003.1"/>
</dbReference>
<keyword evidence="1" id="KW-0175">Coiled coil</keyword>